<feature type="compositionally biased region" description="Basic and acidic residues" evidence="1">
    <location>
        <begin position="188"/>
        <end position="198"/>
    </location>
</feature>
<dbReference type="Proteomes" id="UP000000812">
    <property type="component" value="Chromosome"/>
</dbReference>
<evidence type="ECO:0000313" key="3">
    <source>
        <dbReference type="Proteomes" id="UP000000812"/>
    </source>
</evidence>
<name>Q9PF18_XYLFA</name>
<sequence>MRVDLNMTPRQRKKPASYPGHSTADLSTPSSPHHQYTEKNRHSADCLYDPDANAHYENNPNITAKLERCKHTATHTCNAHRDPIGSLQQINAAHRDPFKIKTKMQYTTTTMLYHHTPHLSERHSHHLSNTATLPLLRNNCINTIHHPVSFHSQRLNATSRHDEAISMFFFFPQSNSASNAHTSTSAYEPKHPHTEAKQLQKHRTHRLPKHQTSLSTLLNNYTTIRLKSWLTRKYY</sequence>
<feature type="compositionally biased region" description="Basic residues" evidence="1">
    <location>
        <begin position="199"/>
        <end position="209"/>
    </location>
</feature>
<evidence type="ECO:0000313" key="2">
    <source>
        <dbReference type="EMBL" id="AAF83670.1"/>
    </source>
</evidence>
<dbReference type="AlphaFoldDB" id="Q9PF18"/>
<reference evidence="2 3" key="1">
    <citation type="journal article" date="2000" name="Nature">
        <title>The genome sequence of the plant pathogen Xylella fastidiosa.</title>
        <authorList>
            <person name="Simpson A.J."/>
            <person name="Reinach F.C."/>
            <person name="Arruda P."/>
            <person name="Abreu F.A."/>
            <person name="Acencio M."/>
            <person name="Alvarenga R."/>
            <person name="Alves L.M."/>
            <person name="Araya J.E."/>
            <person name="Baia G.S."/>
            <person name="Baptista C.S."/>
            <person name="Barros M.H."/>
            <person name="Bonaccorsi E.D."/>
            <person name="Bordin S."/>
            <person name="Bove J.M."/>
            <person name="Briones M.R."/>
            <person name="Bueno M.R."/>
            <person name="Camargo A.A."/>
            <person name="Camargo L.E."/>
            <person name="Carraro D.M."/>
            <person name="Carrer H."/>
            <person name="Colauto N.B."/>
            <person name="Colombo C."/>
            <person name="Costa F.F."/>
            <person name="Costa M.C."/>
            <person name="Costa-Neto C.M."/>
            <person name="Coutinho L.L."/>
            <person name="Cristofani M."/>
            <person name="Dias-Neto E."/>
            <person name="Docena C."/>
            <person name="El-Dorry H."/>
            <person name="Facincani A.P."/>
            <person name="Ferreira A.J."/>
            <person name="Ferreira V.C."/>
            <person name="Ferro J.A."/>
            <person name="Fraga J.S."/>
            <person name="Franca S.C."/>
            <person name="Franco M.C."/>
            <person name="Frohme M."/>
            <person name="Furlan L.R."/>
            <person name="Garnier M."/>
            <person name="Goldman G.H."/>
            <person name="Goldman M.H."/>
            <person name="Gomes S.L."/>
            <person name="Gruber A."/>
            <person name="Ho P.L."/>
            <person name="Hoheisel J.D."/>
            <person name="Junqueira M.L."/>
            <person name="Kemper E.L."/>
            <person name="Kitajima J.P."/>
            <person name="Krieger J.E."/>
            <person name="Kuramae E.E."/>
            <person name="Laigret F."/>
            <person name="Lambais M.R."/>
            <person name="Leite L.C."/>
            <person name="Lemos E.G."/>
            <person name="Lemos M.V."/>
            <person name="Lopes S.A."/>
            <person name="Lopes C.R."/>
            <person name="Machado J.A."/>
            <person name="Machado M.A."/>
            <person name="Madeira A.M."/>
            <person name="Madeira H.M."/>
            <person name="Marino C.L."/>
            <person name="Marques M.V."/>
            <person name="Martins E.A."/>
            <person name="Martins E.M."/>
            <person name="Matsukuma A.Y."/>
            <person name="Menck C.F."/>
            <person name="Miracca E.C."/>
            <person name="Miyaki C.Y."/>
            <person name="Monteriro-Vitorello C.B."/>
            <person name="Moon D.H."/>
            <person name="Nagai M.A."/>
            <person name="Nascimento A.L."/>
            <person name="Netto L.E."/>
            <person name="Nhani A.Jr."/>
            <person name="Nobrega F.G."/>
            <person name="Nunes L.R."/>
            <person name="Oliveira M.A."/>
            <person name="de Oliveira M.C."/>
            <person name="de Oliveira R.C."/>
            <person name="Palmieri D.A."/>
            <person name="Paris A."/>
            <person name="Peixoto B.R."/>
            <person name="Pereira G.A."/>
            <person name="Pereira H.A.Jr."/>
            <person name="Pesquero J.B."/>
            <person name="Quaggio R.B."/>
            <person name="Roberto P.G."/>
            <person name="Rodrigues V."/>
            <person name="de M Rosa A.J."/>
            <person name="de Rosa V.E.Jr."/>
            <person name="de Sa R.G."/>
            <person name="Santelli R.V."/>
            <person name="Sawasaki H.E."/>
            <person name="da Silva A.C."/>
            <person name="da Silva A.M."/>
            <person name="da Silva F.R."/>
            <person name="da Silva W.A.Jr."/>
            <person name="da Silveira J.F."/>
            <person name="Silvestri M.L."/>
            <person name="Siqueira W.J."/>
            <person name="de Souza A.A."/>
            <person name="de Souza A.P."/>
            <person name="Terenzi M.F."/>
            <person name="Truffi D."/>
            <person name="Tsai S.M."/>
            <person name="Tsuhako M.H."/>
            <person name="Vallada H."/>
            <person name="Van Sluys M.A."/>
            <person name="Verjovski-Almeida S."/>
            <person name="Vettore A.L."/>
            <person name="Zago M.A."/>
            <person name="Zatz M."/>
            <person name="Meidanis J."/>
            <person name="Setubal J.C."/>
        </authorList>
    </citation>
    <scope>NUCLEOTIDE SEQUENCE [LARGE SCALE GENOMIC DNA]</scope>
    <source>
        <strain evidence="2 3">9a5c</strain>
    </source>
</reference>
<feature type="region of interest" description="Disordered" evidence="1">
    <location>
        <begin position="1"/>
        <end position="42"/>
    </location>
</feature>
<feature type="region of interest" description="Disordered" evidence="1">
    <location>
        <begin position="180"/>
        <end position="210"/>
    </location>
</feature>
<feature type="compositionally biased region" description="Polar residues" evidence="1">
    <location>
        <begin position="24"/>
        <end position="34"/>
    </location>
</feature>
<proteinExistence type="predicted"/>
<dbReference type="RefSeq" id="WP_010893380.1">
    <property type="nucleotide sequence ID" value="NC_002488.3"/>
</dbReference>
<protein>
    <submittedName>
        <fullName evidence="2">Uncharacterized protein</fullName>
    </submittedName>
</protein>
<dbReference type="KEGG" id="xfa:XF_0860"/>
<dbReference type="PIR" id="F82754">
    <property type="entry name" value="F82754"/>
</dbReference>
<gene>
    <name evidence="2" type="ordered locus">XF_0860</name>
</gene>
<evidence type="ECO:0000256" key="1">
    <source>
        <dbReference type="SAM" id="MobiDB-lite"/>
    </source>
</evidence>
<organism evidence="2 3">
    <name type="scientific">Xylella fastidiosa (strain 9a5c)</name>
    <dbReference type="NCBI Taxonomy" id="160492"/>
    <lineage>
        <taxon>Bacteria</taxon>
        <taxon>Pseudomonadati</taxon>
        <taxon>Pseudomonadota</taxon>
        <taxon>Gammaproteobacteria</taxon>
        <taxon>Lysobacterales</taxon>
        <taxon>Lysobacteraceae</taxon>
        <taxon>Xylella</taxon>
    </lineage>
</organism>
<accession>Q9PF18</accession>
<dbReference type="EMBL" id="AE003849">
    <property type="protein sequence ID" value="AAF83670.1"/>
    <property type="molecule type" value="Genomic_DNA"/>
</dbReference>
<dbReference type="HOGENOM" id="CLU_102976_0_0_6"/>